<dbReference type="Pfam" id="PF04545">
    <property type="entry name" value="Sigma70_r4"/>
    <property type="match status" value="1"/>
</dbReference>
<evidence type="ECO:0000256" key="1">
    <source>
        <dbReference type="ARBA" id="ARBA00007788"/>
    </source>
</evidence>
<dbReference type="InterPro" id="IPR007624">
    <property type="entry name" value="RNA_pol_sigma70_r3"/>
</dbReference>
<keyword evidence="5" id="KW-1185">Reference proteome</keyword>
<feature type="compositionally biased region" description="Basic and acidic residues" evidence="2">
    <location>
        <begin position="89"/>
        <end position="102"/>
    </location>
</feature>
<evidence type="ECO:0000256" key="2">
    <source>
        <dbReference type="SAM" id="MobiDB-lite"/>
    </source>
</evidence>
<dbReference type="NCBIfam" id="TIGR02937">
    <property type="entry name" value="sigma70-ECF"/>
    <property type="match status" value="1"/>
</dbReference>
<dbReference type="InterPro" id="IPR009042">
    <property type="entry name" value="RNA_pol_sigma70_r1_2"/>
</dbReference>
<feature type="compositionally biased region" description="Acidic residues" evidence="2">
    <location>
        <begin position="76"/>
        <end position="88"/>
    </location>
</feature>
<dbReference type="Pfam" id="PF00140">
    <property type="entry name" value="Sigma70_r1_2"/>
    <property type="match status" value="1"/>
</dbReference>
<dbReference type="InterPro" id="IPR050239">
    <property type="entry name" value="Sigma-70_RNA_pol_init_factors"/>
</dbReference>
<dbReference type="InterPro" id="IPR000943">
    <property type="entry name" value="RNA_pol_sigma70"/>
</dbReference>
<name>A0ABS6DRI7_9MOLU</name>
<dbReference type="NCBIfam" id="NF004565">
    <property type="entry name" value="PRK05901.2-3"/>
    <property type="match status" value="1"/>
</dbReference>
<organism evidence="4 5">
    <name type="scientific">Mycoplasma zalophi</name>
    <dbReference type="NCBI Taxonomy" id="191287"/>
    <lineage>
        <taxon>Bacteria</taxon>
        <taxon>Bacillati</taxon>
        <taxon>Mycoplasmatota</taxon>
        <taxon>Mollicutes</taxon>
        <taxon>Mycoplasmataceae</taxon>
        <taxon>Mycoplasma</taxon>
    </lineage>
</organism>
<evidence type="ECO:0000259" key="3">
    <source>
        <dbReference type="PROSITE" id="PS00716"/>
    </source>
</evidence>
<reference evidence="4" key="1">
    <citation type="submission" date="2021-06" db="EMBL/GenBank/DDBJ databases">
        <title>Novel Mycoplasma species detected in California sea lions (Zalophus californianus) from the USA.</title>
        <authorList>
            <person name="Volokhov D.V."/>
            <person name="Furtak V.A."/>
            <person name="Zagorodnyaya T.A."/>
        </authorList>
    </citation>
    <scope>NUCLEOTIDE SEQUENCE [LARGE SCALE GENOMIC DNA]</scope>
    <source>
        <strain evidence="4">CSL 5346</strain>
    </source>
</reference>
<dbReference type="Pfam" id="PF04539">
    <property type="entry name" value="Sigma70_r3"/>
    <property type="match status" value="1"/>
</dbReference>
<feature type="region of interest" description="Disordered" evidence="2">
    <location>
        <begin position="76"/>
        <end position="151"/>
    </location>
</feature>
<sequence>MSTIKEDEQKSVKDLIKAFKKLLAQKQKTDKTKKTLTHEDIYKFLDDNKLFLDADESVEIFDLLIQENLLEDNLLEDDEEEITESDLEDAFRKDPIKNKLELENSDDLDDEEPSEFEDSEDLEDDSELNIDEFHDDSTVKKDDDDDSLDADFYDDTEKYVEFEEPGDDYDEDDEDVVNLLKDYDEDDDYYDKDSIEDDSLSNNLSETNDIVKWYMRWIGKYGKLLTPKEEKDLAIKMEKALEEGNDRKYKKARSTLINRNLRLVINNAKRYKNRGLSFIDLISEGNAGILKAVDKYDYHKGFKFSTYATWWIRQAITRAVADQARTIRVPVHMVETINKIIKIERELQQENGNTPTDEEIAMRYGGDMDAEKVRYIRKINIDPISLDKSIGKEENSNFSDFVKDESVINPVDFSSQEELSVIIDDMLENYLDEEDRVLIRKRFGVGKDENGIPYRAYTLDELAREKGISKERVRQIETKILRKLKHPQKRKKLKDFFTS</sequence>
<dbReference type="PANTHER" id="PTHR30603:SF60">
    <property type="entry name" value="RNA POLYMERASE SIGMA FACTOR RPOD"/>
    <property type="match status" value="1"/>
</dbReference>
<dbReference type="PROSITE" id="PS00716">
    <property type="entry name" value="SIGMA70_2"/>
    <property type="match status" value="1"/>
</dbReference>
<proteinExistence type="inferred from homology"/>
<dbReference type="InterPro" id="IPR014284">
    <property type="entry name" value="RNA_pol_sigma-70_dom"/>
</dbReference>
<dbReference type="InterPro" id="IPR007627">
    <property type="entry name" value="RNA_pol_sigma70_r2"/>
</dbReference>
<dbReference type="RefSeq" id="WP_216489058.1">
    <property type="nucleotide sequence ID" value="NZ_JAHMHH010000002.1"/>
</dbReference>
<dbReference type="Pfam" id="PF04542">
    <property type="entry name" value="Sigma70_r2"/>
    <property type="match status" value="1"/>
</dbReference>
<dbReference type="Proteomes" id="UP000718793">
    <property type="component" value="Unassembled WGS sequence"/>
</dbReference>
<dbReference type="InterPro" id="IPR007630">
    <property type="entry name" value="RNA_pol_sigma70_r4"/>
</dbReference>
<comment type="similarity">
    <text evidence="1">Belongs to the sigma-70 factor family.</text>
</comment>
<dbReference type="EMBL" id="JAHMHH010000002">
    <property type="protein sequence ID" value="MBU4692455.1"/>
    <property type="molecule type" value="Genomic_DNA"/>
</dbReference>
<comment type="caution">
    <text evidence="4">The sequence shown here is derived from an EMBL/GenBank/DDBJ whole genome shotgun (WGS) entry which is preliminary data.</text>
</comment>
<feature type="compositionally biased region" description="Acidic residues" evidence="2">
    <location>
        <begin position="103"/>
        <end position="130"/>
    </location>
</feature>
<accession>A0ABS6DRI7</accession>
<gene>
    <name evidence="4" type="ORF">KQ875_02500</name>
</gene>
<feature type="domain" description="RNA polymerase sigma-70" evidence="3">
    <location>
        <begin position="458"/>
        <end position="484"/>
    </location>
</feature>
<feature type="compositionally biased region" description="Basic and acidic residues" evidence="2">
    <location>
        <begin position="131"/>
        <end position="142"/>
    </location>
</feature>
<evidence type="ECO:0000313" key="4">
    <source>
        <dbReference type="EMBL" id="MBU4692455.1"/>
    </source>
</evidence>
<dbReference type="PANTHER" id="PTHR30603">
    <property type="entry name" value="RNA POLYMERASE SIGMA FACTOR RPO"/>
    <property type="match status" value="1"/>
</dbReference>
<protein>
    <submittedName>
        <fullName evidence="4">RNA polymerase sigma factor</fullName>
    </submittedName>
</protein>
<evidence type="ECO:0000313" key="5">
    <source>
        <dbReference type="Proteomes" id="UP000718793"/>
    </source>
</evidence>